<dbReference type="Gene3D" id="3.10.450.50">
    <property type="match status" value="1"/>
</dbReference>
<accession>A0A1G7ZUM5</accession>
<dbReference type="RefSeq" id="WP_072737938.1">
    <property type="nucleotide sequence ID" value="NZ_CP048813.1"/>
</dbReference>
<dbReference type="CDD" id="cd00531">
    <property type="entry name" value="NTF2_like"/>
    <property type="match status" value="1"/>
</dbReference>
<evidence type="ECO:0000313" key="2">
    <source>
        <dbReference type="EMBL" id="SDH12307.1"/>
    </source>
</evidence>
<dbReference type="AlphaFoldDB" id="A0A1G7ZUM5"/>
<dbReference type="Pfam" id="PF13577">
    <property type="entry name" value="SnoaL_4"/>
    <property type="match status" value="1"/>
</dbReference>
<evidence type="ECO:0000313" key="3">
    <source>
        <dbReference type="Proteomes" id="UP000183263"/>
    </source>
</evidence>
<proteinExistence type="predicted"/>
<dbReference type="SUPFAM" id="SSF54427">
    <property type="entry name" value="NTF2-like"/>
    <property type="match status" value="1"/>
</dbReference>
<gene>
    <name evidence="2" type="ORF">SAMN05444695_101224</name>
</gene>
<dbReference type="Proteomes" id="UP000183263">
    <property type="component" value="Unassembled WGS sequence"/>
</dbReference>
<evidence type="ECO:0000259" key="1">
    <source>
        <dbReference type="Pfam" id="PF13577"/>
    </source>
</evidence>
<reference evidence="2 3" key="1">
    <citation type="submission" date="2016-10" db="EMBL/GenBank/DDBJ databases">
        <authorList>
            <person name="de Groot N.N."/>
        </authorList>
    </citation>
    <scope>NUCLEOTIDE SEQUENCE [LARGE SCALE GENOMIC DNA]</scope>
    <source>
        <strain evidence="2 3">DSM 44892</strain>
    </source>
</reference>
<dbReference type="EMBL" id="FNDN01000001">
    <property type="protein sequence ID" value="SDH12307.1"/>
    <property type="molecule type" value="Genomic_DNA"/>
</dbReference>
<name>A0A1G7ZUM5_9NOCA</name>
<sequence length="140" mass="15212">MTRTRTELPGLYARAVDERDVPAVAALFAPDATFTLPPALTGATEPTTLSGAVAIAEAVVEAVSPLIATRHEVFQQVIDGTTGVTYCTAHHLYTRDERVRDNRIALRYHDRFTDTGGSWVFASRALAVDFAEDVPVRLPS</sequence>
<dbReference type="InterPro" id="IPR032710">
    <property type="entry name" value="NTF2-like_dom_sf"/>
</dbReference>
<keyword evidence="3" id="KW-1185">Reference proteome</keyword>
<feature type="domain" description="SnoaL-like" evidence="1">
    <location>
        <begin position="11"/>
        <end position="124"/>
    </location>
</feature>
<organism evidence="2 3">
    <name type="scientific">Rhodococcus triatomae</name>
    <dbReference type="NCBI Taxonomy" id="300028"/>
    <lineage>
        <taxon>Bacteria</taxon>
        <taxon>Bacillati</taxon>
        <taxon>Actinomycetota</taxon>
        <taxon>Actinomycetes</taxon>
        <taxon>Mycobacteriales</taxon>
        <taxon>Nocardiaceae</taxon>
        <taxon>Rhodococcus</taxon>
    </lineage>
</organism>
<dbReference type="InterPro" id="IPR037401">
    <property type="entry name" value="SnoaL-like"/>
</dbReference>
<protein>
    <submittedName>
        <fullName evidence="2">SnoaL-like domain-containing protein</fullName>
    </submittedName>
</protein>
<dbReference type="OrthoDB" id="1492465at2"/>